<accession>B4D856</accession>
<comment type="subcellular location">
    <subcellularLocation>
        <location evidence="1">Cell inner membrane</location>
    </subcellularLocation>
</comment>
<dbReference type="InterPro" id="IPR005628">
    <property type="entry name" value="GspK"/>
</dbReference>
<keyword evidence="9" id="KW-0472">Membrane</keyword>
<dbReference type="Gene3D" id="1.10.40.60">
    <property type="entry name" value="EpsJ-like"/>
    <property type="match status" value="1"/>
</dbReference>
<evidence type="ECO:0000256" key="4">
    <source>
        <dbReference type="ARBA" id="ARBA00022475"/>
    </source>
</evidence>
<dbReference type="Proteomes" id="UP000005824">
    <property type="component" value="Unassembled WGS sequence"/>
</dbReference>
<organism evidence="11 12">
    <name type="scientific">Chthoniobacter flavus Ellin428</name>
    <dbReference type="NCBI Taxonomy" id="497964"/>
    <lineage>
        <taxon>Bacteria</taxon>
        <taxon>Pseudomonadati</taxon>
        <taxon>Verrucomicrobiota</taxon>
        <taxon>Spartobacteria</taxon>
        <taxon>Chthoniobacterales</taxon>
        <taxon>Chthoniobacteraceae</taxon>
        <taxon>Chthoniobacter</taxon>
    </lineage>
</organism>
<keyword evidence="3" id="KW-0813">Transport</keyword>
<evidence type="ECO:0000256" key="7">
    <source>
        <dbReference type="ARBA" id="ARBA00022927"/>
    </source>
</evidence>
<evidence type="ECO:0000256" key="8">
    <source>
        <dbReference type="ARBA" id="ARBA00022989"/>
    </source>
</evidence>
<reference evidence="11 12" key="1">
    <citation type="journal article" date="2011" name="J. Bacteriol.">
        <title>Genome sequence of Chthoniobacter flavus Ellin428, an aerobic heterotrophic soil bacterium.</title>
        <authorList>
            <person name="Kant R."/>
            <person name="van Passel M.W."/>
            <person name="Palva A."/>
            <person name="Lucas S."/>
            <person name="Lapidus A."/>
            <person name="Glavina Del Rio T."/>
            <person name="Dalin E."/>
            <person name="Tice H."/>
            <person name="Bruce D."/>
            <person name="Goodwin L."/>
            <person name="Pitluck S."/>
            <person name="Larimer F.W."/>
            <person name="Land M.L."/>
            <person name="Hauser L."/>
            <person name="Sangwan P."/>
            <person name="de Vos W.M."/>
            <person name="Janssen P.H."/>
            <person name="Smidt H."/>
        </authorList>
    </citation>
    <scope>NUCLEOTIDE SEQUENCE [LARGE SCALE GENOMIC DNA]</scope>
    <source>
        <strain evidence="11 12">Ellin428</strain>
    </source>
</reference>
<keyword evidence="8" id="KW-1133">Transmembrane helix</keyword>
<proteinExistence type="inferred from homology"/>
<dbReference type="STRING" id="497964.CfE428DRAFT_5096"/>
<dbReference type="PANTHER" id="PTHR38831:SF2">
    <property type="entry name" value="TYPE II SECRETION SYSTEM PROTEIN K"/>
    <property type="match status" value="1"/>
</dbReference>
<evidence type="ECO:0000256" key="3">
    <source>
        <dbReference type="ARBA" id="ARBA00022448"/>
    </source>
</evidence>
<dbReference type="SUPFAM" id="SSF158544">
    <property type="entry name" value="GspK insert domain-like"/>
    <property type="match status" value="1"/>
</dbReference>
<keyword evidence="7" id="KW-0653">Protein transport</keyword>
<dbReference type="eggNOG" id="COG3156">
    <property type="taxonomic scope" value="Bacteria"/>
</dbReference>
<dbReference type="EMBL" id="ABVL01000020">
    <property type="protein sequence ID" value="EDY17410.1"/>
    <property type="molecule type" value="Genomic_DNA"/>
</dbReference>
<dbReference type="GO" id="GO:0005886">
    <property type="term" value="C:plasma membrane"/>
    <property type="evidence" value="ECO:0007669"/>
    <property type="project" value="UniProtKB-SubCell"/>
</dbReference>
<evidence type="ECO:0000259" key="10">
    <source>
        <dbReference type="Pfam" id="PF21687"/>
    </source>
</evidence>
<name>B4D856_9BACT</name>
<evidence type="ECO:0000313" key="11">
    <source>
        <dbReference type="EMBL" id="EDY17410.1"/>
    </source>
</evidence>
<evidence type="ECO:0000256" key="2">
    <source>
        <dbReference type="ARBA" id="ARBA00007246"/>
    </source>
</evidence>
<evidence type="ECO:0000256" key="6">
    <source>
        <dbReference type="ARBA" id="ARBA00022692"/>
    </source>
</evidence>
<dbReference type="PANTHER" id="PTHR38831">
    <property type="entry name" value="TYPE II SECRETION SYSTEM PROTEIN K"/>
    <property type="match status" value="1"/>
</dbReference>
<keyword evidence="6" id="KW-0812">Transmembrane</keyword>
<comment type="caution">
    <text evidence="11">The sequence shown here is derived from an EMBL/GenBank/DDBJ whole genome shotgun (WGS) entry which is preliminary data.</text>
</comment>
<protein>
    <recommendedName>
        <fullName evidence="10">T2SS protein K first SAM-like domain-containing protein</fullName>
    </recommendedName>
</protein>
<sequence length="299" mass="32978">MKPAPHSRASALIIVLWALLLLSAATITWVMWVQQGILAHAVDSRTVEARAMAHSGMTLAMHPQVTRMTPLPPEEIYPGVGYEVRIRGEGGKLNINWLLRGEEPMKLAIMKQYLQRRGLELHQIETFMDCLLDYIDADNVKRLNGAEDDGDYHPANRELLSVDELLRVRGTGPLTSQPGWRDELTVYSLGPIDLASADAQVLALIPGLSDARIQQFLQMRAGRDGKDGTEDDVIFPSIDAIAGALGLTASQFEVLRPLVSYQDPTMNIQSIGHSGDITRKVEAVVRKGGAKPQILSWKE</sequence>
<dbReference type="GO" id="GO:0009306">
    <property type="term" value="P:protein secretion"/>
    <property type="evidence" value="ECO:0007669"/>
    <property type="project" value="InterPro"/>
</dbReference>
<evidence type="ECO:0000313" key="12">
    <source>
        <dbReference type="Proteomes" id="UP000005824"/>
    </source>
</evidence>
<keyword evidence="4" id="KW-1003">Cell membrane</keyword>
<dbReference type="AlphaFoldDB" id="B4D856"/>
<dbReference type="InterPro" id="IPR038072">
    <property type="entry name" value="GspK_central_sf"/>
</dbReference>
<gene>
    <name evidence="11" type="ORF">CfE428DRAFT_5096</name>
</gene>
<dbReference type="InParanoid" id="B4D856"/>
<keyword evidence="5" id="KW-0997">Cell inner membrane</keyword>
<keyword evidence="12" id="KW-1185">Reference proteome</keyword>
<comment type="similarity">
    <text evidence="2">Belongs to the GSP K family.</text>
</comment>
<dbReference type="InterPro" id="IPR049031">
    <property type="entry name" value="T2SSK_SAM-like_1st"/>
</dbReference>
<dbReference type="Pfam" id="PF21687">
    <property type="entry name" value="T2SSK_1st"/>
    <property type="match status" value="1"/>
</dbReference>
<feature type="domain" description="T2SS protein K first SAM-like" evidence="10">
    <location>
        <begin position="91"/>
        <end position="173"/>
    </location>
</feature>
<evidence type="ECO:0000256" key="5">
    <source>
        <dbReference type="ARBA" id="ARBA00022519"/>
    </source>
</evidence>
<evidence type="ECO:0000256" key="9">
    <source>
        <dbReference type="ARBA" id="ARBA00023136"/>
    </source>
</evidence>
<evidence type="ECO:0000256" key="1">
    <source>
        <dbReference type="ARBA" id="ARBA00004533"/>
    </source>
</evidence>